<dbReference type="GO" id="GO:0007169">
    <property type="term" value="P:cell surface receptor protein tyrosine kinase signaling pathway"/>
    <property type="evidence" value="ECO:0007669"/>
    <property type="project" value="TreeGrafter"/>
</dbReference>
<feature type="domain" description="SAM" evidence="1">
    <location>
        <begin position="60"/>
        <end position="107"/>
    </location>
</feature>
<sequence>MSKTRASLSKTCAISQVRSRPGFRKHSAVTLPTFNLKITRCHVLKSQGTGMGSCKRVSNWTVEEVHVWATAQYPSSQATFRQAVSSHAISGRALLRMSEHQLERMGVGPKQQREILRDILLLRVREELENLNDIFVECFSS</sequence>
<gene>
    <name evidence="2" type="ORF">ANANG_G00116840</name>
</gene>
<dbReference type="InterPro" id="IPR013761">
    <property type="entry name" value="SAM/pointed_sf"/>
</dbReference>
<reference evidence="2" key="1">
    <citation type="submission" date="2021-01" db="EMBL/GenBank/DDBJ databases">
        <title>A chromosome-scale assembly of European eel, Anguilla anguilla.</title>
        <authorList>
            <person name="Henkel C."/>
            <person name="Jong-Raadsen S.A."/>
            <person name="Dufour S."/>
            <person name="Weltzien F.-A."/>
            <person name="Palstra A.P."/>
            <person name="Pelster B."/>
            <person name="Spaink H.P."/>
            <person name="Van Den Thillart G.E."/>
            <person name="Jansen H."/>
            <person name="Zahm M."/>
            <person name="Klopp C."/>
            <person name="Cedric C."/>
            <person name="Louis A."/>
            <person name="Berthelot C."/>
            <person name="Parey E."/>
            <person name="Roest Crollius H."/>
            <person name="Montfort J."/>
            <person name="Robinson-Rechavi M."/>
            <person name="Bucao C."/>
            <person name="Bouchez O."/>
            <person name="Gislard M."/>
            <person name="Lluch J."/>
            <person name="Milhes M."/>
            <person name="Lampietro C."/>
            <person name="Lopez Roques C."/>
            <person name="Donnadieu C."/>
            <person name="Braasch I."/>
            <person name="Desvignes T."/>
            <person name="Postlethwait J."/>
            <person name="Bobe J."/>
            <person name="Guiguen Y."/>
            <person name="Dirks R."/>
        </authorList>
    </citation>
    <scope>NUCLEOTIDE SEQUENCE</scope>
    <source>
        <strain evidence="2">Tag_6206</strain>
        <tissue evidence="2">Liver</tissue>
    </source>
</reference>
<comment type="caution">
    <text evidence="2">The sequence shown here is derived from an EMBL/GenBank/DDBJ whole genome shotgun (WGS) entry which is preliminary data.</text>
</comment>
<dbReference type="PROSITE" id="PS50105">
    <property type="entry name" value="SAM_DOMAIN"/>
    <property type="match status" value="1"/>
</dbReference>
<dbReference type="Gene3D" id="1.10.150.50">
    <property type="entry name" value="Transcription Factor, Ets-1"/>
    <property type="match status" value="1"/>
</dbReference>
<protein>
    <recommendedName>
        <fullName evidence="1">SAM domain-containing protein</fullName>
    </recommendedName>
</protein>
<dbReference type="GO" id="GO:0009898">
    <property type="term" value="C:cytoplasmic side of plasma membrane"/>
    <property type="evidence" value="ECO:0007669"/>
    <property type="project" value="TreeGrafter"/>
</dbReference>
<proteinExistence type="predicted"/>
<dbReference type="EMBL" id="JAFIRN010000006">
    <property type="protein sequence ID" value="KAG5846613.1"/>
    <property type="molecule type" value="Genomic_DNA"/>
</dbReference>
<dbReference type="SUPFAM" id="SSF47769">
    <property type="entry name" value="SAM/Pointed domain"/>
    <property type="match status" value="1"/>
</dbReference>
<dbReference type="PANTHER" id="PTHR20843:SF0">
    <property type="entry name" value="PROTEIN AVEUGLE"/>
    <property type="match status" value="1"/>
</dbReference>
<organism evidence="2 3">
    <name type="scientific">Anguilla anguilla</name>
    <name type="common">European freshwater eel</name>
    <name type="synonym">Muraena anguilla</name>
    <dbReference type="NCBI Taxonomy" id="7936"/>
    <lineage>
        <taxon>Eukaryota</taxon>
        <taxon>Metazoa</taxon>
        <taxon>Chordata</taxon>
        <taxon>Craniata</taxon>
        <taxon>Vertebrata</taxon>
        <taxon>Euteleostomi</taxon>
        <taxon>Actinopterygii</taxon>
        <taxon>Neopterygii</taxon>
        <taxon>Teleostei</taxon>
        <taxon>Anguilliformes</taxon>
        <taxon>Anguillidae</taxon>
        <taxon>Anguilla</taxon>
    </lineage>
</organism>
<dbReference type="InterPro" id="IPR052268">
    <property type="entry name" value="SAM_domain-containing_protein"/>
</dbReference>
<evidence type="ECO:0000259" key="1">
    <source>
        <dbReference type="PROSITE" id="PS50105"/>
    </source>
</evidence>
<evidence type="ECO:0000313" key="2">
    <source>
        <dbReference type="EMBL" id="KAG5846613.1"/>
    </source>
</evidence>
<name>A0A9D3RXA0_ANGAN</name>
<dbReference type="AlphaFoldDB" id="A0A9D3RXA0"/>
<keyword evidence="3" id="KW-1185">Reference proteome</keyword>
<dbReference type="InterPro" id="IPR001660">
    <property type="entry name" value="SAM"/>
</dbReference>
<accession>A0A9D3RXA0</accession>
<dbReference type="Proteomes" id="UP001044222">
    <property type="component" value="Unassembled WGS sequence"/>
</dbReference>
<evidence type="ECO:0000313" key="3">
    <source>
        <dbReference type="Proteomes" id="UP001044222"/>
    </source>
</evidence>
<dbReference type="PANTHER" id="PTHR20843">
    <property type="entry name" value="STERILE ALPHA MOTIF DOMAIN CONTAINING PROTEIN 10"/>
    <property type="match status" value="1"/>
</dbReference>